<keyword evidence="7 17" id="KW-0227">DNA damage</keyword>
<dbReference type="FunFam" id="3.40.1350.10:FF:000004">
    <property type="entry name" value="Fanconi-associated nuclease"/>
    <property type="match status" value="1"/>
</dbReference>
<evidence type="ECO:0000256" key="12">
    <source>
        <dbReference type="ARBA" id="ARBA00022842"/>
    </source>
</evidence>
<dbReference type="InterPro" id="IPR049125">
    <property type="entry name" value="FAN1-like_WH"/>
</dbReference>
<evidence type="ECO:0000256" key="9">
    <source>
        <dbReference type="ARBA" id="ARBA00022801"/>
    </source>
</evidence>
<dbReference type="SMART" id="SM00990">
    <property type="entry name" value="VRR_NUC"/>
    <property type="match status" value="1"/>
</dbReference>
<dbReference type="InterPro" id="IPR049126">
    <property type="entry name" value="FAN1-like_TPR"/>
</dbReference>
<evidence type="ECO:0000313" key="20">
    <source>
        <dbReference type="EMBL" id="CAI9738259.1"/>
    </source>
</evidence>
<dbReference type="PANTHER" id="PTHR15749">
    <property type="entry name" value="FANCONI-ASSOCIATED NUCLEASE 1"/>
    <property type="match status" value="1"/>
</dbReference>
<gene>
    <name evidence="20" type="ORF">OCTVUL_1B012197</name>
</gene>
<dbReference type="PANTHER" id="PTHR15749:SF4">
    <property type="entry name" value="FANCONI-ASSOCIATED NUCLEASE 1"/>
    <property type="match status" value="1"/>
</dbReference>
<dbReference type="Pfam" id="PF08774">
    <property type="entry name" value="VRR_NUC"/>
    <property type="match status" value="1"/>
</dbReference>
<dbReference type="Pfam" id="PF21169">
    <property type="entry name" value="Fan1_SAP"/>
    <property type="match status" value="1"/>
</dbReference>
<dbReference type="Pfam" id="PF21170">
    <property type="entry name" value="FAN1_TPR"/>
    <property type="match status" value="1"/>
</dbReference>
<feature type="region of interest" description="Disordered" evidence="18">
    <location>
        <begin position="155"/>
        <end position="191"/>
    </location>
</feature>
<dbReference type="GO" id="GO:0008409">
    <property type="term" value="F:5'-3' exonuclease activity"/>
    <property type="evidence" value="ECO:0007669"/>
    <property type="project" value="TreeGrafter"/>
</dbReference>
<evidence type="ECO:0000256" key="15">
    <source>
        <dbReference type="ARBA" id="ARBA00023211"/>
    </source>
</evidence>
<evidence type="ECO:0000256" key="10">
    <source>
        <dbReference type="ARBA" id="ARBA00022833"/>
    </source>
</evidence>
<comment type="function">
    <text evidence="17">Nuclease required for the repair of DNA interstrand cross-links (ICL). Acts as a 5'-3' exonuclease that anchors at a cut end of DNA and cleaves DNA successively at every third nucleotide, allowing to excise an ICL from one strand through flanking incisions.</text>
</comment>
<dbReference type="InterPro" id="IPR014883">
    <property type="entry name" value="VRR_NUC"/>
</dbReference>
<comment type="subcellular location">
    <subcellularLocation>
        <location evidence="2 17">Nucleus</location>
    </subcellularLocation>
</comment>
<feature type="compositionally biased region" description="Polar residues" evidence="18">
    <location>
        <begin position="157"/>
        <end position="177"/>
    </location>
</feature>
<dbReference type="GO" id="GO:0036297">
    <property type="term" value="P:interstrand cross-link repair"/>
    <property type="evidence" value="ECO:0007669"/>
    <property type="project" value="InterPro"/>
</dbReference>
<dbReference type="Proteomes" id="UP001162480">
    <property type="component" value="Chromosome 21"/>
</dbReference>
<evidence type="ECO:0000256" key="6">
    <source>
        <dbReference type="ARBA" id="ARBA00022759"/>
    </source>
</evidence>
<feature type="region of interest" description="Disordered" evidence="18">
    <location>
        <begin position="211"/>
        <end position="271"/>
    </location>
</feature>
<feature type="domain" description="VRR-NUC" evidence="19">
    <location>
        <begin position="808"/>
        <end position="923"/>
    </location>
</feature>
<organism evidence="20 21">
    <name type="scientific">Octopus vulgaris</name>
    <name type="common">Common octopus</name>
    <dbReference type="NCBI Taxonomy" id="6645"/>
    <lineage>
        <taxon>Eukaryota</taxon>
        <taxon>Metazoa</taxon>
        <taxon>Spiralia</taxon>
        <taxon>Lophotrochozoa</taxon>
        <taxon>Mollusca</taxon>
        <taxon>Cephalopoda</taxon>
        <taxon>Coleoidea</taxon>
        <taxon>Octopodiformes</taxon>
        <taxon>Octopoda</taxon>
        <taxon>Incirrata</taxon>
        <taxon>Octopodidae</taxon>
        <taxon>Octopus</taxon>
    </lineage>
</organism>
<dbReference type="EC" id="3.1.4.1" evidence="17"/>
<evidence type="ECO:0000256" key="16">
    <source>
        <dbReference type="ARBA" id="ARBA00023242"/>
    </source>
</evidence>
<keyword evidence="11" id="KW-0269">Exonuclease</keyword>
<dbReference type="GO" id="GO:0008270">
    <property type="term" value="F:zinc ion binding"/>
    <property type="evidence" value="ECO:0007669"/>
    <property type="project" value="UniProtKB-KW"/>
</dbReference>
<keyword evidence="16 17" id="KW-0539">Nucleus</keyword>
<dbReference type="GO" id="GO:0004528">
    <property type="term" value="F:phosphodiesterase I activity"/>
    <property type="evidence" value="ECO:0007669"/>
    <property type="project" value="UniProtKB-EC"/>
</dbReference>
<keyword evidence="15 17" id="KW-0464">Manganese</keyword>
<keyword evidence="10" id="KW-0862">Zinc</keyword>
<accession>A0AA36FIG7</accession>
<evidence type="ECO:0000256" key="3">
    <source>
        <dbReference type="ARBA" id="ARBA00005533"/>
    </source>
</evidence>
<feature type="compositionally biased region" description="Basic and acidic residues" evidence="18">
    <location>
        <begin position="1"/>
        <end position="34"/>
    </location>
</feature>
<keyword evidence="12 17" id="KW-0460">Magnesium</keyword>
<dbReference type="InterPro" id="IPR033315">
    <property type="entry name" value="Fan1-like"/>
</dbReference>
<dbReference type="AlphaFoldDB" id="A0AA36FIG7"/>
<dbReference type="Pfam" id="PF21315">
    <property type="entry name" value="FAN1_HTH"/>
    <property type="match status" value="1"/>
</dbReference>
<dbReference type="GO" id="GO:0070336">
    <property type="term" value="F:flap-structured DNA binding"/>
    <property type="evidence" value="ECO:0007669"/>
    <property type="project" value="TreeGrafter"/>
</dbReference>
<reference evidence="20" key="1">
    <citation type="submission" date="2023-08" db="EMBL/GenBank/DDBJ databases">
        <authorList>
            <person name="Alioto T."/>
            <person name="Alioto T."/>
            <person name="Gomez Garrido J."/>
        </authorList>
    </citation>
    <scope>NUCLEOTIDE SEQUENCE</scope>
</reference>
<evidence type="ECO:0000256" key="2">
    <source>
        <dbReference type="ARBA" id="ARBA00004123"/>
    </source>
</evidence>
<keyword evidence="14 17" id="KW-0234">DNA repair</keyword>
<dbReference type="InterPro" id="IPR049132">
    <property type="entry name" value="FAN1-like_euk"/>
</dbReference>
<dbReference type="EMBL" id="OX597834">
    <property type="protein sequence ID" value="CAI9738259.1"/>
    <property type="molecule type" value="Genomic_DNA"/>
</dbReference>
<evidence type="ECO:0000256" key="14">
    <source>
        <dbReference type="ARBA" id="ARBA00023204"/>
    </source>
</evidence>
<evidence type="ECO:0000256" key="7">
    <source>
        <dbReference type="ARBA" id="ARBA00022763"/>
    </source>
</evidence>
<evidence type="ECO:0000313" key="21">
    <source>
        <dbReference type="Proteomes" id="UP001162480"/>
    </source>
</evidence>
<keyword evidence="13" id="KW-0175">Coiled coil</keyword>
<dbReference type="GO" id="GO:0005634">
    <property type="term" value="C:nucleus"/>
    <property type="evidence" value="ECO:0007669"/>
    <property type="project" value="UniProtKB-SubCell"/>
</dbReference>
<dbReference type="InterPro" id="IPR049138">
    <property type="entry name" value="Fan1_SAP_met"/>
</dbReference>
<evidence type="ECO:0000256" key="8">
    <source>
        <dbReference type="ARBA" id="ARBA00022771"/>
    </source>
</evidence>
<dbReference type="GO" id="GO:0017108">
    <property type="term" value="F:5'-flap endonuclease activity"/>
    <property type="evidence" value="ECO:0007669"/>
    <property type="project" value="TreeGrafter"/>
</dbReference>
<keyword evidence="21" id="KW-1185">Reference proteome</keyword>
<feature type="compositionally biased region" description="Low complexity" evidence="18">
    <location>
        <begin position="231"/>
        <end position="240"/>
    </location>
</feature>
<keyword evidence="6" id="KW-0255">Endonuclease</keyword>
<feature type="region of interest" description="Disordered" evidence="18">
    <location>
        <begin position="1"/>
        <end position="98"/>
    </location>
</feature>
<comment type="catalytic activity">
    <reaction evidence="1 17">
        <text>Hydrolytically removes 5'-nucleotides successively from the 3'-hydroxy termini of 3'-hydroxy-terminated oligonucleotides.</text>
        <dbReference type="EC" id="3.1.4.1"/>
    </reaction>
</comment>
<proteinExistence type="inferred from homology"/>
<dbReference type="InterPro" id="IPR011856">
    <property type="entry name" value="tRNA_endonuc-like_dom_sf"/>
</dbReference>
<name>A0AA36FIG7_OCTVU</name>
<evidence type="ECO:0000256" key="4">
    <source>
        <dbReference type="ARBA" id="ARBA00022722"/>
    </source>
</evidence>
<keyword evidence="8" id="KW-0863">Zinc-finger</keyword>
<evidence type="ECO:0000256" key="17">
    <source>
        <dbReference type="RuleBase" id="RU365033"/>
    </source>
</evidence>
<comment type="similarity">
    <text evidence="3 17">Belongs to the FAN1 family.</text>
</comment>
<keyword evidence="5 17" id="KW-0479">Metal-binding</keyword>
<evidence type="ECO:0000256" key="11">
    <source>
        <dbReference type="ARBA" id="ARBA00022839"/>
    </source>
</evidence>
<keyword evidence="9 17" id="KW-0378">Hydrolase</keyword>
<dbReference type="Gene3D" id="3.40.1350.10">
    <property type="match status" value="1"/>
</dbReference>
<protein>
    <recommendedName>
        <fullName evidence="17">Fanconi-associated nuclease</fullName>
        <ecNumber evidence="17">3.1.4.1</ecNumber>
    </recommendedName>
</protein>
<evidence type="ECO:0000256" key="5">
    <source>
        <dbReference type="ARBA" id="ARBA00022723"/>
    </source>
</evidence>
<evidence type="ECO:0000256" key="18">
    <source>
        <dbReference type="SAM" id="MobiDB-lite"/>
    </source>
</evidence>
<evidence type="ECO:0000259" key="19">
    <source>
        <dbReference type="SMART" id="SM00990"/>
    </source>
</evidence>
<comment type="cofactor">
    <cofactor evidence="17">
        <name>Mg(2+)</name>
        <dbReference type="ChEBI" id="CHEBI:18420"/>
    </cofactor>
    <cofactor evidence="17">
        <name>Mn(2+)</name>
        <dbReference type="ChEBI" id="CHEBI:29035"/>
    </cofactor>
</comment>
<evidence type="ECO:0000256" key="1">
    <source>
        <dbReference type="ARBA" id="ARBA00000983"/>
    </source>
</evidence>
<keyword evidence="4 17" id="KW-0540">Nuclease</keyword>
<sequence length="934" mass="106496">MGKQCRIEHFFKKSTENHSGDRKDVNSVEVKKTCSSESPVNAHKRKRNPSNDSEGIESFFSKQNCLDTKSETSKSHGRTSLKTRLSLKRKKKRSEEPRAKLSNGVIEIIDITENGTEDCLTNSLVSKDRMESASPGPIPNPLSLDVNENDIDLSDNHLISNKTEVTPSTTTRTQSLQHALPSDGDDKLCDNELHESKSSKNISKCLLAEQAGDKQQEQKQLNLPDFGKPVSSDSSSIDSSPADGLESSVTKCKSDEFLDEGTGSQPEEMEVDGDTDVKFRVPYYLENFMAMMSQVLEDDYYRSLFNEDDMKVVEKFYRLSEVAQKLYVRMFSRKLMWRMQIKIKYPEIAEDLSGFINELIEAGLAHSEQDLTDLEETLHLLSSADLRTVAKSFYHNCSNQTKVQIVDLLLKHCKQKSVRSLFEPNGLQTVEKSMMNRAKKLLGACFKLVESHRSVFVRLLTLFSLCVNSMDDETGGAISAQLFQMLQVNIGRVVFPSYKIHRQTEIFQSRNDLIRYGDAIQLDSEMVSRMEKKDLSGAYEVYLKAKMLYDENKKDKRIKMWDKKLPLFLRHCTTGYVCSHILFQGVELLQRQRNYKEAIVILEELLSQDLYGCSHRGRWYDRLALNLDQHLRSPGKALDIIEKGLKDSLVSVGHRYSLYLRAEKICKDSKSRWHKRLKKLKHEPVVEAPKVFITGKTLECGLPGVRYQFITNNYDATDGTSSEDVVMCPVEILVLNHYKNNGYPQGLHAEGSIMHFLFALFFFDILYMDLPDVFISPFQACPLDMASPDFYLNRKEAIDERLKFISTASLQELNEQIAKVWEDNYGCLFAGGKWEMFNSLSELQGLVSCMEGKILAGIFGRYAKNPRHTRSGFPDLTLWNVNTKKFKISEVKGPGDRLSTKQMLWLDYLIKLGVDAEVSHIKPVGTKKLQPQSE</sequence>
<evidence type="ECO:0000256" key="13">
    <source>
        <dbReference type="ARBA" id="ARBA00023054"/>
    </source>
</evidence>
<feature type="compositionally biased region" description="Basic residues" evidence="18">
    <location>
        <begin position="75"/>
        <end position="92"/>
    </location>
</feature>
<dbReference type="CDD" id="cd22326">
    <property type="entry name" value="FAN1-like"/>
    <property type="match status" value="1"/>
</dbReference>